<sequence precursor="true">MHSKHIAIIGSGITGLASAWLLHKQHRVTLFEKNTYIGGHTHTIDVPEQECSIPVDTGFIVYNERNYPNLVGLFEELVIPTRNTDMSFAFSLNKGELEYAGSSVNTLFAQRKNLFRPRHWKLLAEILRFNRVAHQLLDAPAQTHGLSLGQMLDSYHFSADMREHYLLPMGAAIWSCPVDTMLKFPALSFLRFFANHGLIDISNRPQWKTVCGGSSVYVRKLLAEMEGQITLKPGAIRVERQADSASVFAHEEKHDFDAVIFACHADQALALLAQPDEAEQRILGCFRYEKNQTYLHTDTHLMPRNRRVWSSWNYLATSRPESRQQMTATYWMNNLQGLDSNTQYLVTLNPYELPRDAHIIAEMTYEHPVFDQQAMDAQPQLASLQGKNRVWFCGSYARYGFHEDALASAVQVCRDFGVTPPWVKVQEPTPQPAHSLAIAGAVRA</sequence>
<evidence type="ECO:0000313" key="1">
    <source>
        <dbReference type="EMBL" id="EIJ33251.1"/>
    </source>
</evidence>
<dbReference type="Gene3D" id="3.30.70.1990">
    <property type="match status" value="1"/>
</dbReference>
<dbReference type="EMBL" id="JH651384">
    <property type="protein sequence ID" value="EIJ33251.1"/>
    <property type="molecule type" value="Genomic_DNA"/>
</dbReference>
<dbReference type="Proteomes" id="UP000005317">
    <property type="component" value="Unassembled WGS sequence"/>
</dbReference>
<dbReference type="SUPFAM" id="SSF51905">
    <property type="entry name" value="FAD/NAD(P)-binding domain"/>
    <property type="match status" value="1"/>
</dbReference>
<dbReference type="PANTHER" id="PTHR42923">
    <property type="entry name" value="PROTOPORPHYRINOGEN OXIDASE"/>
    <property type="match status" value="1"/>
</dbReference>
<dbReference type="RefSeq" id="WP_002707205.1">
    <property type="nucleotide sequence ID" value="NZ_JH651384.1"/>
</dbReference>
<evidence type="ECO:0000313" key="2">
    <source>
        <dbReference type="Proteomes" id="UP000005317"/>
    </source>
</evidence>
<dbReference type="Gene3D" id="3.50.50.60">
    <property type="entry name" value="FAD/NAD(P)-binding domain"/>
    <property type="match status" value="1"/>
</dbReference>
<dbReference type="Gene3D" id="1.10.405.20">
    <property type="match status" value="1"/>
</dbReference>
<dbReference type="PANTHER" id="PTHR42923:SF17">
    <property type="entry name" value="AMINE OXIDASE DOMAIN-CONTAINING PROTEIN"/>
    <property type="match status" value="1"/>
</dbReference>
<dbReference type="InterPro" id="IPR050464">
    <property type="entry name" value="Zeta_carotene_desat/Oxidored"/>
</dbReference>
<reference evidence="2" key="1">
    <citation type="journal article" date="2011" name="Stand. Genomic Sci.">
        <title>Genome sequence of the filamentous, gliding Thiothrix nivea neotype strain (JP2(T)).</title>
        <authorList>
            <person name="Lapidus A."/>
            <person name="Nolan M."/>
            <person name="Lucas S."/>
            <person name="Glavina Del Rio T."/>
            <person name="Tice H."/>
            <person name="Cheng J.F."/>
            <person name="Tapia R."/>
            <person name="Han C."/>
            <person name="Goodwin L."/>
            <person name="Pitluck S."/>
            <person name="Liolios K."/>
            <person name="Pagani I."/>
            <person name="Ivanova N."/>
            <person name="Huntemann M."/>
            <person name="Mavromatis K."/>
            <person name="Mikhailova N."/>
            <person name="Pati A."/>
            <person name="Chen A."/>
            <person name="Palaniappan K."/>
            <person name="Land M."/>
            <person name="Brambilla E.M."/>
            <person name="Rohde M."/>
            <person name="Abt B."/>
            <person name="Verbarg S."/>
            <person name="Goker M."/>
            <person name="Bristow J."/>
            <person name="Eisen J.A."/>
            <person name="Markowitz V."/>
            <person name="Hugenholtz P."/>
            <person name="Kyrpides N.C."/>
            <person name="Klenk H.P."/>
            <person name="Woyke T."/>
        </authorList>
    </citation>
    <scope>NUCLEOTIDE SEQUENCE [LARGE SCALE GENOMIC DNA]</scope>
    <source>
        <strain evidence="2">ATCC 35100 / DSM 5205 / JP2</strain>
    </source>
</reference>
<proteinExistence type="predicted"/>
<name>A0A656H921_THINJ</name>
<accession>A0A656H921</accession>
<dbReference type="AlphaFoldDB" id="A0A656H921"/>
<protein>
    <submittedName>
        <fullName evidence="1">FAD dependent oxidoreductase</fullName>
    </submittedName>
</protein>
<organism evidence="1 2">
    <name type="scientific">Thiothrix nivea (strain ATCC 35100 / DSM 5205 / JP2)</name>
    <dbReference type="NCBI Taxonomy" id="870187"/>
    <lineage>
        <taxon>Bacteria</taxon>
        <taxon>Pseudomonadati</taxon>
        <taxon>Pseudomonadota</taxon>
        <taxon>Gammaproteobacteria</taxon>
        <taxon>Thiotrichales</taxon>
        <taxon>Thiotrichaceae</taxon>
        <taxon>Thiothrix</taxon>
    </lineage>
</organism>
<dbReference type="InterPro" id="IPR036188">
    <property type="entry name" value="FAD/NAD-bd_sf"/>
</dbReference>
<dbReference type="Pfam" id="PF13450">
    <property type="entry name" value="NAD_binding_8"/>
    <property type="match status" value="1"/>
</dbReference>
<dbReference type="GO" id="GO:0016491">
    <property type="term" value="F:oxidoreductase activity"/>
    <property type="evidence" value="ECO:0007669"/>
    <property type="project" value="TreeGrafter"/>
</dbReference>
<dbReference type="OrthoDB" id="20837at2"/>
<gene>
    <name evidence="1" type="ORF">Thini_0614</name>
</gene>
<dbReference type="FunFam" id="1.10.405.20:FF:000001">
    <property type="entry name" value="Amine oxidase"/>
    <property type="match status" value="1"/>
</dbReference>
<keyword evidence="2" id="KW-1185">Reference proteome</keyword>